<organism evidence="2">
    <name type="scientific">Castor canadensis</name>
    <name type="common">American beaver</name>
    <dbReference type="NCBI Taxonomy" id="51338"/>
    <lineage>
        <taxon>Eukaryota</taxon>
        <taxon>Metazoa</taxon>
        <taxon>Chordata</taxon>
        <taxon>Craniata</taxon>
        <taxon>Vertebrata</taxon>
        <taxon>Euteleostomi</taxon>
        <taxon>Mammalia</taxon>
        <taxon>Eutheria</taxon>
        <taxon>Euarchontoglires</taxon>
        <taxon>Glires</taxon>
        <taxon>Rodentia</taxon>
        <taxon>Castorimorpha</taxon>
        <taxon>Castoridae</taxon>
        <taxon>Castor</taxon>
    </lineage>
</organism>
<protein>
    <submittedName>
        <fullName evidence="2">Uncharacterized protein</fullName>
    </submittedName>
</protein>
<dbReference type="AlphaFoldDB" id="A0A8C0W4S0"/>
<name>A0A8C0W4S0_CASCN</name>
<dbReference type="Ensembl" id="ENSCCNT00000004522.1">
    <property type="protein sequence ID" value="ENSCCNP00000003442.1"/>
    <property type="gene ID" value="ENSCCNG00000003693.1"/>
</dbReference>
<evidence type="ECO:0000256" key="1">
    <source>
        <dbReference type="SAM" id="MobiDB-lite"/>
    </source>
</evidence>
<evidence type="ECO:0000313" key="2">
    <source>
        <dbReference type="Ensembl" id="ENSCCNP00000003442.1"/>
    </source>
</evidence>
<accession>A0A8C0W4S0</accession>
<sequence length="169" mass="18007">MPLLLSGKQALASVFSHRPPSSPPPSRRREPEGQGYGWVWEGRESVEQSLVIPYFLRPPAWGALLSHGWTPGFLNFAFSPPPHGRWGRGTGGLETRLGGPCTWLSLQGMGDFSMSPTVGVGLVPQVGLETLQPEGESGAGVESHSEGASPGTCTPVPRPLPQAHESQLH</sequence>
<proteinExistence type="predicted"/>
<feature type="region of interest" description="Disordered" evidence="1">
    <location>
        <begin position="14"/>
        <end position="34"/>
    </location>
</feature>
<feature type="region of interest" description="Disordered" evidence="1">
    <location>
        <begin position="132"/>
        <end position="169"/>
    </location>
</feature>
<reference evidence="2" key="1">
    <citation type="submission" date="2023-09" db="UniProtKB">
        <authorList>
            <consortium name="Ensembl"/>
        </authorList>
    </citation>
    <scope>IDENTIFICATION</scope>
</reference>